<dbReference type="Pfam" id="PF06355">
    <property type="entry name" value="Aegerolysin"/>
    <property type="match status" value="1"/>
</dbReference>
<proteinExistence type="inferred from homology"/>
<accession>A0A1G8W950</accession>
<dbReference type="Gene3D" id="2.60.270.50">
    <property type="match status" value="1"/>
</dbReference>
<evidence type="ECO:0000313" key="3">
    <source>
        <dbReference type="Proteomes" id="UP000182836"/>
    </source>
</evidence>
<dbReference type="InterPro" id="IPR009413">
    <property type="entry name" value="Aegerolysin-typ"/>
</dbReference>
<reference evidence="2 3" key="1">
    <citation type="submission" date="2016-10" db="EMBL/GenBank/DDBJ databases">
        <authorList>
            <person name="de Groot N.N."/>
        </authorList>
    </citation>
    <scope>NUCLEOTIDE SEQUENCE [LARGE SCALE GENOMIC DNA]</scope>
    <source>
        <strain evidence="2 3">DSM 2895</strain>
    </source>
</reference>
<dbReference type="EMBL" id="FNED01000027">
    <property type="protein sequence ID" value="SDJ74804.1"/>
    <property type="molecule type" value="Genomic_DNA"/>
</dbReference>
<organism evidence="2 3">
    <name type="scientific">Aneurinibacillus migulanus</name>
    <name type="common">Bacillus migulanus</name>
    <dbReference type="NCBI Taxonomy" id="47500"/>
    <lineage>
        <taxon>Bacteria</taxon>
        <taxon>Bacillati</taxon>
        <taxon>Bacillota</taxon>
        <taxon>Bacilli</taxon>
        <taxon>Bacillales</taxon>
        <taxon>Paenibacillaceae</taxon>
        <taxon>Aneurinibacillus group</taxon>
        <taxon>Aneurinibacillus</taxon>
    </lineage>
</organism>
<dbReference type="Proteomes" id="UP000182836">
    <property type="component" value="Unassembled WGS sequence"/>
</dbReference>
<protein>
    <submittedName>
        <fullName evidence="2">Aegerolysin</fullName>
    </submittedName>
</protein>
<dbReference type="GeneID" id="42307900"/>
<dbReference type="OrthoDB" id="2679875at2"/>
<sequence>MSAREVHITVINVSSFELQLESKTYLNHGEWILTPTNVPEGGNLNFRADSDGFATGAEGSIFYTVPDGEIKLYFDDPYVGSNAFAATTSSPSVSVQAVGSSGNVCKVMYVITNK</sequence>
<evidence type="ECO:0000313" key="2">
    <source>
        <dbReference type="EMBL" id="SDJ74804.1"/>
    </source>
</evidence>
<dbReference type="RefSeq" id="WP_052520572.1">
    <property type="nucleotide sequence ID" value="NZ_BJOA01000306.1"/>
</dbReference>
<dbReference type="GO" id="GO:0019836">
    <property type="term" value="P:symbiont-mediated hemolysis of host erythrocyte"/>
    <property type="evidence" value="ECO:0007669"/>
    <property type="project" value="InterPro"/>
</dbReference>
<dbReference type="AlphaFoldDB" id="A0A1G8W950"/>
<gene>
    <name evidence="2" type="ORF">SAMN04487909_12744</name>
</gene>
<name>A0A1G8W950_ANEMI</name>
<evidence type="ECO:0000256" key="1">
    <source>
        <dbReference type="ARBA" id="ARBA00010795"/>
    </source>
</evidence>
<comment type="similarity">
    <text evidence="1">Belongs to the aegerolysin family.</text>
</comment>